<dbReference type="AlphaFoldDB" id="A0AAV9H971"/>
<dbReference type="PROSITE" id="PS50181">
    <property type="entry name" value="FBOX"/>
    <property type="match status" value="1"/>
</dbReference>
<dbReference type="InterPro" id="IPR001810">
    <property type="entry name" value="F-box_dom"/>
</dbReference>
<comment type="caution">
    <text evidence="2">The sequence shown here is derived from an EMBL/GenBank/DDBJ whole genome shotgun (WGS) entry which is preliminary data.</text>
</comment>
<dbReference type="EMBL" id="MU865125">
    <property type="protein sequence ID" value="KAK4457278.1"/>
    <property type="molecule type" value="Genomic_DNA"/>
</dbReference>
<gene>
    <name evidence="2" type="ORF">QBC42DRAFT_256486</name>
</gene>
<evidence type="ECO:0000313" key="3">
    <source>
        <dbReference type="Proteomes" id="UP001321749"/>
    </source>
</evidence>
<proteinExistence type="predicted"/>
<evidence type="ECO:0000313" key="2">
    <source>
        <dbReference type="EMBL" id="KAK4457278.1"/>
    </source>
</evidence>
<reference evidence="2" key="2">
    <citation type="submission" date="2023-06" db="EMBL/GenBank/DDBJ databases">
        <authorList>
            <consortium name="Lawrence Berkeley National Laboratory"/>
            <person name="Mondo S.J."/>
            <person name="Hensen N."/>
            <person name="Bonometti L."/>
            <person name="Westerberg I."/>
            <person name="Brannstrom I.O."/>
            <person name="Guillou S."/>
            <person name="Cros-Aarteil S."/>
            <person name="Calhoun S."/>
            <person name="Haridas S."/>
            <person name="Kuo A."/>
            <person name="Pangilinan J."/>
            <person name="Riley R."/>
            <person name="Labutti K."/>
            <person name="Andreopoulos B."/>
            <person name="Lipzen A."/>
            <person name="Chen C."/>
            <person name="Yanf M."/>
            <person name="Daum C."/>
            <person name="Ng V."/>
            <person name="Clum A."/>
            <person name="Steindorff A."/>
            <person name="Ohm R."/>
            <person name="Martin F."/>
            <person name="Silar P."/>
            <person name="Natvig D."/>
            <person name="Lalanne C."/>
            <person name="Gautier V."/>
            <person name="Ament-Velasquez S.L."/>
            <person name="Kruys A."/>
            <person name="Hutchinson M.I."/>
            <person name="Powell A.J."/>
            <person name="Barry K."/>
            <person name="Miller A.N."/>
            <person name="Grigoriev I.V."/>
            <person name="Debuchy R."/>
            <person name="Gladieux P."/>
            <person name="Thoren M.H."/>
            <person name="Johannesson H."/>
        </authorList>
    </citation>
    <scope>NUCLEOTIDE SEQUENCE</scope>
    <source>
        <strain evidence="2">PSN324</strain>
    </source>
</reference>
<dbReference type="Proteomes" id="UP001321749">
    <property type="component" value="Unassembled WGS sequence"/>
</dbReference>
<organism evidence="2 3">
    <name type="scientific">Cladorrhinum samala</name>
    <dbReference type="NCBI Taxonomy" id="585594"/>
    <lineage>
        <taxon>Eukaryota</taxon>
        <taxon>Fungi</taxon>
        <taxon>Dikarya</taxon>
        <taxon>Ascomycota</taxon>
        <taxon>Pezizomycotina</taxon>
        <taxon>Sordariomycetes</taxon>
        <taxon>Sordariomycetidae</taxon>
        <taxon>Sordariales</taxon>
        <taxon>Podosporaceae</taxon>
        <taxon>Cladorrhinum</taxon>
    </lineage>
</organism>
<accession>A0AAV9H971</accession>
<sequence>MSVNRANGGADAYRDRLPVEARSLVKYKFSDEENERAEVLQAISYDGSRNTQGLVRLHYRDSAEMASLLRTTFATSRPVLAPLPPVLGQHPAGAASLPSTPPEIMSMILGHLDIKSTLALRRTDRRTKSLVEGTAEYRTCVNFAMDTMLGMIKTHVAQYHTLSDLVRALRTRDCRQCGAFAGLVFLPTLDRICFKCADYPTGAVFPVVRMPPALRRSSIKKKTGVPVVLTLPDQQHSNRRLCLAAPHPSLSRRPRASHYRFRRMACAPLPYFNPKADGAALPTNGVLCAGCKMLAARSMVGPENFQSIITRRLLNDLAGRLYTDGDFLAHFSWCREAQGLWLEEKHRAEEGKKVLAANAAWMR</sequence>
<reference evidence="2" key="1">
    <citation type="journal article" date="2023" name="Mol. Phylogenet. Evol.">
        <title>Genome-scale phylogeny and comparative genomics of the fungal order Sordariales.</title>
        <authorList>
            <person name="Hensen N."/>
            <person name="Bonometti L."/>
            <person name="Westerberg I."/>
            <person name="Brannstrom I.O."/>
            <person name="Guillou S."/>
            <person name="Cros-Aarteil S."/>
            <person name="Calhoun S."/>
            <person name="Haridas S."/>
            <person name="Kuo A."/>
            <person name="Mondo S."/>
            <person name="Pangilinan J."/>
            <person name="Riley R."/>
            <person name="LaButti K."/>
            <person name="Andreopoulos B."/>
            <person name="Lipzen A."/>
            <person name="Chen C."/>
            <person name="Yan M."/>
            <person name="Daum C."/>
            <person name="Ng V."/>
            <person name="Clum A."/>
            <person name="Steindorff A."/>
            <person name="Ohm R.A."/>
            <person name="Martin F."/>
            <person name="Silar P."/>
            <person name="Natvig D.O."/>
            <person name="Lalanne C."/>
            <person name="Gautier V."/>
            <person name="Ament-Velasquez S.L."/>
            <person name="Kruys A."/>
            <person name="Hutchinson M.I."/>
            <person name="Powell A.J."/>
            <person name="Barry K."/>
            <person name="Miller A.N."/>
            <person name="Grigoriev I.V."/>
            <person name="Debuchy R."/>
            <person name="Gladieux P."/>
            <person name="Hiltunen Thoren M."/>
            <person name="Johannesson H."/>
        </authorList>
    </citation>
    <scope>NUCLEOTIDE SEQUENCE</scope>
    <source>
        <strain evidence="2">PSN324</strain>
    </source>
</reference>
<protein>
    <recommendedName>
        <fullName evidence="1">F-box domain-containing protein</fullName>
    </recommendedName>
</protein>
<evidence type="ECO:0000259" key="1">
    <source>
        <dbReference type="PROSITE" id="PS50181"/>
    </source>
</evidence>
<keyword evidence="3" id="KW-1185">Reference proteome</keyword>
<feature type="domain" description="F-box" evidence="1">
    <location>
        <begin position="94"/>
        <end position="140"/>
    </location>
</feature>
<name>A0AAV9H971_9PEZI</name>